<proteinExistence type="predicted"/>
<evidence type="ECO:0000313" key="2">
    <source>
        <dbReference type="RefSeq" id="XP_015057732.1"/>
    </source>
</evidence>
<reference evidence="1" key="1">
    <citation type="journal article" date="2014" name="Nat. Genet.">
        <title>The genome of the stress-tolerant wild tomato species Solanum pennellii.</title>
        <authorList>
            <person name="Bolger A."/>
            <person name="Scossa F."/>
            <person name="Bolger M.E."/>
            <person name="Lanz C."/>
            <person name="Maumus F."/>
            <person name="Tohge T."/>
            <person name="Quesneville H."/>
            <person name="Alseekh S."/>
            <person name="Sorensen I."/>
            <person name="Lichtenstein G."/>
            <person name="Fich E.A."/>
            <person name="Conte M."/>
            <person name="Keller H."/>
            <person name="Schneeberger K."/>
            <person name="Schwacke R."/>
            <person name="Ofner I."/>
            <person name="Vrebalov J."/>
            <person name="Xu Y."/>
            <person name="Osorio S."/>
            <person name="Aflitos S.A."/>
            <person name="Schijlen E."/>
            <person name="Jimenez-Gomez J.M."/>
            <person name="Ryngajllo M."/>
            <person name="Kimura S."/>
            <person name="Kumar R."/>
            <person name="Koenig D."/>
            <person name="Headland L.R."/>
            <person name="Maloof J.N."/>
            <person name="Sinha N."/>
            <person name="van Ham R.C."/>
            <person name="Lankhorst R.K."/>
            <person name="Mao L."/>
            <person name="Vogel A."/>
            <person name="Arsova B."/>
            <person name="Panstruga R."/>
            <person name="Fei Z."/>
            <person name="Rose J.K."/>
            <person name="Zamir D."/>
            <person name="Carrari F."/>
            <person name="Giovannoni J.J."/>
            <person name="Weigel D."/>
            <person name="Usadel B."/>
            <person name="Fernie A.R."/>
        </authorList>
    </citation>
    <scope>NUCLEOTIDE SEQUENCE [LARGE SCALE GENOMIC DNA]</scope>
    <source>
        <strain evidence="1">cv. LA0716</strain>
    </source>
</reference>
<gene>
    <name evidence="2" type="primary">LOC107004026</name>
</gene>
<dbReference type="Proteomes" id="UP000694930">
    <property type="component" value="Chromosome 11"/>
</dbReference>
<accession>A0ABM1FJA5</accession>
<keyword evidence="1" id="KW-1185">Reference proteome</keyword>
<dbReference type="RefSeq" id="XP_015057732.1">
    <property type="nucleotide sequence ID" value="XM_015202246.1"/>
</dbReference>
<evidence type="ECO:0000313" key="1">
    <source>
        <dbReference type="Proteomes" id="UP000694930"/>
    </source>
</evidence>
<organism evidence="1 2">
    <name type="scientific">Solanum pennellii</name>
    <name type="common">Tomato</name>
    <name type="synonym">Lycopersicon pennellii</name>
    <dbReference type="NCBI Taxonomy" id="28526"/>
    <lineage>
        <taxon>Eukaryota</taxon>
        <taxon>Viridiplantae</taxon>
        <taxon>Streptophyta</taxon>
        <taxon>Embryophyta</taxon>
        <taxon>Tracheophyta</taxon>
        <taxon>Spermatophyta</taxon>
        <taxon>Magnoliopsida</taxon>
        <taxon>eudicotyledons</taxon>
        <taxon>Gunneridae</taxon>
        <taxon>Pentapetalae</taxon>
        <taxon>asterids</taxon>
        <taxon>lamiids</taxon>
        <taxon>Solanales</taxon>
        <taxon>Solanaceae</taxon>
        <taxon>Solanoideae</taxon>
        <taxon>Solaneae</taxon>
        <taxon>Solanum</taxon>
        <taxon>Solanum subgen. Lycopersicon</taxon>
    </lineage>
</organism>
<reference evidence="2" key="2">
    <citation type="submission" date="2025-08" db="UniProtKB">
        <authorList>
            <consortium name="RefSeq"/>
        </authorList>
    </citation>
    <scope>IDENTIFICATION</scope>
</reference>
<dbReference type="GeneID" id="107004026"/>
<dbReference type="PANTHER" id="PTHR11439:SF511">
    <property type="match status" value="1"/>
</dbReference>
<sequence length="134" mass="15126">MTRPDISFVVQTLSQFLQSPKKSHREAAIRVVKYIKVHLAMGILLSSKKENKLTTYCDADWASCPDTRRSVTGFIIKHGESLVSWRSKKQATISRSSAKSEYRSMASIVSELVCLTALFKELGEELEMPINVFL</sequence>
<protein>
    <submittedName>
        <fullName evidence="2">Uncharacterized protein LOC107004026</fullName>
    </submittedName>
</protein>
<name>A0ABM1FJA5_SOLPN</name>
<dbReference type="CDD" id="cd09272">
    <property type="entry name" value="RNase_HI_RT_Ty1"/>
    <property type="match status" value="1"/>
</dbReference>
<dbReference type="PANTHER" id="PTHR11439">
    <property type="entry name" value="GAG-POL-RELATED RETROTRANSPOSON"/>
    <property type="match status" value="1"/>
</dbReference>